<evidence type="ECO:0000256" key="3">
    <source>
        <dbReference type="ARBA" id="ARBA00022729"/>
    </source>
</evidence>
<proteinExistence type="inferred from homology"/>
<keyword evidence="3 4" id="KW-0732">Signal</keyword>
<feature type="domain" description="Periplasmic binding protein" evidence="5">
    <location>
        <begin position="39"/>
        <end position="291"/>
    </location>
</feature>
<dbReference type="SUPFAM" id="SSF53822">
    <property type="entry name" value="Periplasmic binding protein-like I"/>
    <property type="match status" value="1"/>
</dbReference>
<dbReference type="PANTHER" id="PTHR46847:SF1">
    <property type="entry name" value="D-ALLOSE-BINDING PERIPLASMIC PROTEIN-RELATED"/>
    <property type="match status" value="1"/>
</dbReference>
<dbReference type="PROSITE" id="PS51257">
    <property type="entry name" value="PROKAR_LIPOPROTEIN"/>
    <property type="match status" value="1"/>
</dbReference>
<dbReference type="GO" id="GO:0030313">
    <property type="term" value="C:cell envelope"/>
    <property type="evidence" value="ECO:0007669"/>
    <property type="project" value="UniProtKB-SubCell"/>
</dbReference>
<evidence type="ECO:0000256" key="4">
    <source>
        <dbReference type="SAM" id="SignalP"/>
    </source>
</evidence>
<comment type="caution">
    <text evidence="6">The sequence shown here is derived from an EMBL/GenBank/DDBJ whole genome shotgun (WGS) entry which is preliminary data.</text>
</comment>
<sequence>MKSSSFRRIAAVTATAALILAGTTACGRGGGDEASGPKVVLAVSTLNNPFFVELRDGAQAAADEAGVDLYIVDAQNDSATQANQLATAAAGATKAVIVNPVDSDAASASVTALTAASIPVIAVDRTVNDAELTSLVASDNVAGGKQAADELAASMGEKGTVIALQGVSGTSASRDRGAGFAEGIAAYPDITVVAQQTANFDRASALDVTTNLLQANPGVTGIFAENDEMALGAIQALGDRAGSDVMVVGFDGTADGLTAISDGSLYATVAQQPAELGKLAIELAVKAINGDTVEATVPVEVVSVTKTNVGDFSK</sequence>
<dbReference type="OrthoDB" id="9813037at2"/>
<evidence type="ECO:0000256" key="2">
    <source>
        <dbReference type="ARBA" id="ARBA00007639"/>
    </source>
</evidence>
<reference evidence="6 7" key="1">
    <citation type="submission" date="2018-05" db="EMBL/GenBank/DDBJ databases">
        <title>Genetic diversity of glacier-inhabiting Cryobacterium bacteria in China and description of Cryobacterium mengkeensis sp. nov. and Arthrobacter glacialis sp. nov.</title>
        <authorList>
            <person name="Liu Q."/>
            <person name="Xin Y.-H."/>
        </authorList>
    </citation>
    <scope>NUCLEOTIDE SEQUENCE [LARGE SCALE GENOMIC DNA]</scope>
    <source>
        <strain evidence="6 7">SK-1</strain>
    </source>
</reference>
<comment type="subcellular location">
    <subcellularLocation>
        <location evidence="1">Cell envelope</location>
    </subcellularLocation>
</comment>
<name>A0A318A0H5_9MICO</name>
<evidence type="ECO:0000256" key="1">
    <source>
        <dbReference type="ARBA" id="ARBA00004196"/>
    </source>
</evidence>
<organism evidence="6 7">
    <name type="scientific">Cryobacterium arcticum</name>
    <dbReference type="NCBI Taxonomy" id="670052"/>
    <lineage>
        <taxon>Bacteria</taxon>
        <taxon>Bacillati</taxon>
        <taxon>Actinomycetota</taxon>
        <taxon>Actinomycetes</taxon>
        <taxon>Micrococcales</taxon>
        <taxon>Microbacteriaceae</taxon>
        <taxon>Cryobacterium</taxon>
    </lineage>
</organism>
<protein>
    <submittedName>
        <fullName evidence="6">D-ribose ABC transporter substrate-binding protein</fullName>
    </submittedName>
</protein>
<dbReference type="GO" id="GO:0030246">
    <property type="term" value="F:carbohydrate binding"/>
    <property type="evidence" value="ECO:0007669"/>
    <property type="project" value="UniProtKB-ARBA"/>
</dbReference>
<evidence type="ECO:0000313" key="6">
    <source>
        <dbReference type="EMBL" id="PXA71742.1"/>
    </source>
</evidence>
<dbReference type="InterPro" id="IPR028082">
    <property type="entry name" value="Peripla_BP_I"/>
</dbReference>
<dbReference type="RefSeq" id="WP_110125265.1">
    <property type="nucleotide sequence ID" value="NZ_QHLY01000005.1"/>
</dbReference>
<keyword evidence="7" id="KW-1185">Reference proteome</keyword>
<feature type="signal peptide" evidence="4">
    <location>
        <begin position="1"/>
        <end position="27"/>
    </location>
</feature>
<dbReference type="AlphaFoldDB" id="A0A318A0H5"/>
<evidence type="ECO:0000313" key="7">
    <source>
        <dbReference type="Proteomes" id="UP000246722"/>
    </source>
</evidence>
<dbReference type="EMBL" id="QHLY01000005">
    <property type="protein sequence ID" value="PXA71742.1"/>
    <property type="molecule type" value="Genomic_DNA"/>
</dbReference>
<dbReference type="Gene3D" id="3.40.50.2300">
    <property type="match status" value="2"/>
</dbReference>
<feature type="chain" id="PRO_5016252562" evidence="4">
    <location>
        <begin position="28"/>
        <end position="314"/>
    </location>
</feature>
<dbReference type="PANTHER" id="PTHR46847">
    <property type="entry name" value="D-ALLOSE-BINDING PERIPLASMIC PROTEIN-RELATED"/>
    <property type="match status" value="1"/>
</dbReference>
<dbReference type="Proteomes" id="UP000246722">
    <property type="component" value="Unassembled WGS sequence"/>
</dbReference>
<comment type="similarity">
    <text evidence="2">Belongs to the bacterial solute-binding protein 2 family.</text>
</comment>
<accession>A0A318A0H5</accession>
<dbReference type="Pfam" id="PF13407">
    <property type="entry name" value="Peripla_BP_4"/>
    <property type="match status" value="1"/>
</dbReference>
<evidence type="ECO:0000259" key="5">
    <source>
        <dbReference type="Pfam" id="PF13407"/>
    </source>
</evidence>
<gene>
    <name evidence="6" type="ORF">CTB96_02105</name>
</gene>
<dbReference type="InterPro" id="IPR025997">
    <property type="entry name" value="SBP_2_dom"/>
</dbReference>